<evidence type="ECO:0000256" key="1">
    <source>
        <dbReference type="SAM" id="MobiDB-lite"/>
    </source>
</evidence>
<dbReference type="Gene3D" id="3.60.10.10">
    <property type="entry name" value="Endonuclease/exonuclease/phosphatase"/>
    <property type="match status" value="1"/>
</dbReference>
<comment type="caution">
    <text evidence="2">The sequence shown here is derived from an EMBL/GenBank/DDBJ whole genome shotgun (WGS) entry which is preliminary data.</text>
</comment>
<reference evidence="2" key="1">
    <citation type="submission" date="2022-04" db="EMBL/GenBank/DDBJ databases">
        <title>Carnegiea gigantea Genome sequencing and assembly v2.</title>
        <authorList>
            <person name="Copetti D."/>
            <person name="Sanderson M.J."/>
            <person name="Burquez A."/>
            <person name="Wojciechowski M.F."/>
        </authorList>
    </citation>
    <scope>NUCLEOTIDE SEQUENCE</scope>
    <source>
        <strain evidence="2">SGP5-SGP5p</strain>
        <tissue evidence="2">Aerial part</tissue>
    </source>
</reference>
<gene>
    <name evidence="2" type="ORF">Cgig2_025265</name>
</gene>
<sequence length="213" mass="25179">MPLKGPFPEHIDFINDWDVVVRQQVRYEWKASQCGHCKMMGHEEAQCRKKAKTRQKWRPVQREERLQEAEQQLEGQNHQNLQTQQDPPNEIEQEGFITPRRFVQSSSTGRQLSGQVPIQNNFQVLMDEASTEMRYESRAPPMDSIIVWNIRGLNSLNKQEDIKIFLEKHKIGLVALLETKVKNKNVTAIGERLFGRWRWYTNVEYLILRSGYR</sequence>
<proteinExistence type="predicted"/>
<feature type="compositionally biased region" description="Polar residues" evidence="1">
    <location>
        <begin position="77"/>
        <end position="87"/>
    </location>
</feature>
<evidence type="ECO:0000313" key="3">
    <source>
        <dbReference type="Proteomes" id="UP001153076"/>
    </source>
</evidence>
<dbReference type="AlphaFoldDB" id="A0A9Q1JPG2"/>
<dbReference type="OrthoDB" id="1932741at2759"/>
<evidence type="ECO:0000313" key="2">
    <source>
        <dbReference type="EMBL" id="KAJ8428605.1"/>
    </source>
</evidence>
<dbReference type="EMBL" id="JAKOGI010000990">
    <property type="protein sequence ID" value="KAJ8428605.1"/>
    <property type="molecule type" value="Genomic_DNA"/>
</dbReference>
<name>A0A9Q1JPG2_9CARY</name>
<feature type="compositionally biased region" description="Basic residues" evidence="1">
    <location>
        <begin position="48"/>
        <end position="59"/>
    </location>
</feature>
<dbReference type="InterPro" id="IPR036691">
    <property type="entry name" value="Endo/exonu/phosph_ase_sf"/>
</dbReference>
<accession>A0A9Q1JPG2</accession>
<protein>
    <submittedName>
        <fullName evidence="2">Uncharacterized protein</fullName>
    </submittedName>
</protein>
<dbReference type="Proteomes" id="UP001153076">
    <property type="component" value="Unassembled WGS sequence"/>
</dbReference>
<organism evidence="2 3">
    <name type="scientific">Carnegiea gigantea</name>
    <dbReference type="NCBI Taxonomy" id="171969"/>
    <lineage>
        <taxon>Eukaryota</taxon>
        <taxon>Viridiplantae</taxon>
        <taxon>Streptophyta</taxon>
        <taxon>Embryophyta</taxon>
        <taxon>Tracheophyta</taxon>
        <taxon>Spermatophyta</taxon>
        <taxon>Magnoliopsida</taxon>
        <taxon>eudicotyledons</taxon>
        <taxon>Gunneridae</taxon>
        <taxon>Pentapetalae</taxon>
        <taxon>Caryophyllales</taxon>
        <taxon>Cactineae</taxon>
        <taxon>Cactaceae</taxon>
        <taxon>Cactoideae</taxon>
        <taxon>Echinocereeae</taxon>
        <taxon>Carnegiea</taxon>
    </lineage>
</organism>
<keyword evidence="3" id="KW-1185">Reference proteome</keyword>
<feature type="region of interest" description="Disordered" evidence="1">
    <location>
        <begin position="42"/>
        <end position="87"/>
    </location>
</feature>